<evidence type="ECO:0000256" key="4">
    <source>
        <dbReference type="ARBA" id="ARBA00022448"/>
    </source>
</evidence>
<dbReference type="InterPro" id="IPR006822">
    <property type="entry name" value="Coatomer_esu"/>
</dbReference>
<dbReference type="OrthoDB" id="310217at2759"/>
<keyword evidence="9 11" id="KW-0472">Membrane</keyword>
<keyword evidence="5 11" id="KW-0963">Cytoplasm</keyword>
<evidence type="ECO:0000256" key="10">
    <source>
        <dbReference type="ARBA" id="ARBA00023329"/>
    </source>
</evidence>
<keyword evidence="6 11" id="KW-0931">ER-Golgi transport</keyword>
<keyword evidence="4 11" id="KW-0813">Transport</keyword>
<dbReference type="GO" id="GO:0015031">
    <property type="term" value="P:protein transport"/>
    <property type="evidence" value="ECO:0007669"/>
    <property type="project" value="UniProtKB-UniRule"/>
</dbReference>
<keyword evidence="10 11" id="KW-0968">Cytoplasmic vesicle</keyword>
<name>A0A9N9BFI6_9GLOM</name>
<gene>
    <name evidence="12" type="ORF">POCULU_LOCUS5562</name>
</gene>
<keyword evidence="8 11" id="KW-0333">Golgi apparatus</keyword>
<evidence type="ECO:0000256" key="3">
    <source>
        <dbReference type="ARBA" id="ARBA00008827"/>
    </source>
</evidence>
<proteinExistence type="inferred from homology"/>
<keyword evidence="13" id="KW-1185">Reference proteome</keyword>
<reference evidence="12" key="1">
    <citation type="submission" date="2021-06" db="EMBL/GenBank/DDBJ databases">
        <authorList>
            <person name="Kallberg Y."/>
            <person name="Tangrot J."/>
            <person name="Rosling A."/>
        </authorList>
    </citation>
    <scope>NUCLEOTIDE SEQUENCE</scope>
    <source>
        <strain evidence="12">IA702</strain>
    </source>
</reference>
<evidence type="ECO:0000256" key="5">
    <source>
        <dbReference type="ARBA" id="ARBA00022490"/>
    </source>
</evidence>
<dbReference type="Pfam" id="PF04733">
    <property type="entry name" value="Coatomer_E"/>
    <property type="match status" value="1"/>
</dbReference>
<accession>A0A9N9BFI6</accession>
<dbReference type="PANTHER" id="PTHR10805">
    <property type="entry name" value="COATOMER SUBUNIT EPSILON"/>
    <property type="match status" value="1"/>
</dbReference>
<evidence type="ECO:0000256" key="7">
    <source>
        <dbReference type="ARBA" id="ARBA00022927"/>
    </source>
</evidence>
<evidence type="ECO:0000256" key="1">
    <source>
        <dbReference type="ARBA" id="ARBA00004255"/>
    </source>
</evidence>
<protein>
    <recommendedName>
        <fullName evidence="11">Coatomer subunit epsilon</fullName>
    </recommendedName>
</protein>
<evidence type="ECO:0000256" key="11">
    <source>
        <dbReference type="PIRNR" id="PIRNR016478"/>
    </source>
</evidence>
<dbReference type="EMBL" id="CAJVPJ010000872">
    <property type="protein sequence ID" value="CAG8562093.1"/>
    <property type="molecule type" value="Genomic_DNA"/>
</dbReference>
<evidence type="ECO:0000256" key="9">
    <source>
        <dbReference type="ARBA" id="ARBA00023136"/>
    </source>
</evidence>
<evidence type="ECO:0000256" key="8">
    <source>
        <dbReference type="ARBA" id="ARBA00023034"/>
    </source>
</evidence>
<comment type="function">
    <text evidence="11">The coatomer is a cytosolic protein complex that binds to dilysine motifs and reversibly associates with Golgi non-clathrin-coated vesicles, which further mediate biosynthetic protein transport from the ER, via the Golgi up to the trans Golgi network. The coatomer complex is required for budding from Golgi membranes, and is essential for the retrograde Golgi-to-ER transport of dilysine-tagged proteins.</text>
</comment>
<dbReference type="AlphaFoldDB" id="A0A9N9BFI6"/>
<comment type="caution">
    <text evidence="12">The sequence shown here is derived from an EMBL/GenBank/DDBJ whole genome shotgun (WGS) entry which is preliminary data.</text>
</comment>
<keyword evidence="7 11" id="KW-0653">Protein transport</keyword>
<dbReference type="InterPro" id="IPR011990">
    <property type="entry name" value="TPR-like_helical_dom_sf"/>
</dbReference>
<dbReference type="GO" id="GO:0006890">
    <property type="term" value="P:retrograde vesicle-mediated transport, Golgi to endoplasmic reticulum"/>
    <property type="evidence" value="ECO:0007669"/>
    <property type="project" value="UniProtKB-UniRule"/>
</dbReference>
<evidence type="ECO:0000256" key="6">
    <source>
        <dbReference type="ARBA" id="ARBA00022892"/>
    </source>
</evidence>
<dbReference type="Proteomes" id="UP000789572">
    <property type="component" value="Unassembled WGS sequence"/>
</dbReference>
<dbReference type="GO" id="GO:0006891">
    <property type="term" value="P:intra-Golgi vesicle-mediated transport"/>
    <property type="evidence" value="ECO:0007669"/>
    <property type="project" value="TreeGrafter"/>
</dbReference>
<dbReference type="SUPFAM" id="SSF48452">
    <property type="entry name" value="TPR-like"/>
    <property type="match status" value="1"/>
</dbReference>
<dbReference type="Gene3D" id="1.25.40.10">
    <property type="entry name" value="Tetratricopeptide repeat domain"/>
    <property type="match status" value="1"/>
</dbReference>
<comment type="similarity">
    <text evidence="3 11">Belongs to the COPE family.</text>
</comment>
<evidence type="ECO:0000313" key="12">
    <source>
        <dbReference type="EMBL" id="CAG8562093.1"/>
    </source>
</evidence>
<evidence type="ECO:0000256" key="2">
    <source>
        <dbReference type="ARBA" id="ARBA00004347"/>
    </source>
</evidence>
<dbReference type="PANTHER" id="PTHR10805:SF0">
    <property type="entry name" value="COATOMER SUBUNIT EPSILON"/>
    <property type="match status" value="1"/>
</dbReference>
<dbReference type="GO" id="GO:0006888">
    <property type="term" value="P:endoplasmic reticulum to Golgi vesicle-mediated transport"/>
    <property type="evidence" value="ECO:0007669"/>
    <property type="project" value="TreeGrafter"/>
</dbReference>
<dbReference type="PIRSF" id="PIRSF016478">
    <property type="entry name" value="Coatomer_esu"/>
    <property type="match status" value="1"/>
</dbReference>
<sequence length="297" mass="33553">MDELFALRNLFYTGAYQQVINEANSRSPLSESANQERKVYLYRAYIAQKKYNIVISDVKDSDIIDLRAVKLLALYLQAKDKNDATKKEEIVKEVKDIVGENSANQTVQIVSATIMVHEGLLEDALRILVRNNKNLENVALIIQIYIQLDRLDLAKRELASAKTWAEDATLAQLMEAWVGLKTGGDKYQEAYYIYEEIAQSPSSNTVKILNGQAIANIHLGRYPEAESLLLDALNKNNDDPDTLVNLIVVSGFLGKPEDVINRYISQLKEVAPTHMFLQDLDLKTSLFDRAAQRFEIA</sequence>
<comment type="subcellular location">
    <subcellularLocation>
        <location evidence="2">Cytoplasmic vesicle</location>
        <location evidence="2">COPI-coated vesicle membrane</location>
        <topology evidence="2">Peripheral membrane protein</topology>
        <orientation evidence="2">Cytoplasmic side</orientation>
    </subcellularLocation>
    <subcellularLocation>
        <location evidence="1">Golgi apparatus membrane</location>
        <topology evidence="1">Peripheral membrane protein</topology>
        <orientation evidence="1">Cytoplasmic side</orientation>
    </subcellularLocation>
</comment>
<organism evidence="12 13">
    <name type="scientific">Paraglomus occultum</name>
    <dbReference type="NCBI Taxonomy" id="144539"/>
    <lineage>
        <taxon>Eukaryota</taxon>
        <taxon>Fungi</taxon>
        <taxon>Fungi incertae sedis</taxon>
        <taxon>Mucoromycota</taxon>
        <taxon>Glomeromycotina</taxon>
        <taxon>Glomeromycetes</taxon>
        <taxon>Paraglomerales</taxon>
        <taxon>Paraglomeraceae</taxon>
        <taxon>Paraglomus</taxon>
    </lineage>
</organism>
<dbReference type="GO" id="GO:0000139">
    <property type="term" value="C:Golgi membrane"/>
    <property type="evidence" value="ECO:0007669"/>
    <property type="project" value="UniProtKB-SubCell"/>
</dbReference>
<evidence type="ECO:0000313" key="13">
    <source>
        <dbReference type="Proteomes" id="UP000789572"/>
    </source>
</evidence>
<dbReference type="GO" id="GO:0005198">
    <property type="term" value="F:structural molecule activity"/>
    <property type="evidence" value="ECO:0007669"/>
    <property type="project" value="UniProtKB-UniRule"/>
</dbReference>
<dbReference type="GO" id="GO:0030126">
    <property type="term" value="C:COPI vesicle coat"/>
    <property type="evidence" value="ECO:0007669"/>
    <property type="project" value="TreeGrafter"/>
</dbReference>